<keyword evidence="3" id="KW-1185">Reference proteome</keyword>
<dbReference type="RefSeq" id="WP_071638513.1">
    <property type="nucleotide sequence ID" value="NZ_MLFK01000011.1"/>
</dbReference>
<dbReference type="OrthoDB" id="915634at2"/>
<dbReference type="InterPro" id="IPR005094">
    <property type="entry name" value="Endonuclease_MobA/VirD2"/>
</dbReference>
<evidence type="ECO:0000313" key="3">
    <source>
        <dbReference type="Proteomes" id="UP000182826"/>
    </source>
</evidence>
<accession>A0A1J7CE45</accession>
<dbReference type="EMBL" id="MLFK01000011">
    <property type="protein sequence ID" value="OIV39840.1"/>
    <property type="molecule type" value="Genomic_DNA"/>
</dbReference>
<dbReference type="Pfam" id="PF03432">
    <property type="entry name" value="Relaxase"/>
    <property type="match status" value="1"/>
</dbReference>
<dbReference type="Proteomes" id="UP000182826">
    <property type="component" value="Unassembled WGS sequence"/>
</dbReference>
<sequence>MVAVIKTGTSILRTLRYNENKVQKGLAQCIGAGNYPVDLERITYEMKLKRFTLRTSLNENARSCILHISLNFAPSENYGPEKLLAVARSYINKIGFGRQPYLVYQHHDAGHPHLHLITLNIKRDGSRIYIHNLAARKSEPARREVEMIFGLAKAGKIPKNTEDHSLSDAPAKVLYGKTESKKALSGVLAYILQTYSFTSLRSLNAVLAHYNIAADRGNKNSKTFLRKGLLYKILNEQGKPAGIPFKASSLPGKPTLAFLKNLFRANALQGAVLRSQSRKKVNTALSRCASFRDLILRLGRENISAVLEKNMQGDVLRISYTDYAAKTVFIESTLKNKYIKLRRGENASLKNLKTIKKAKTASGL</sequence>
<feature type="domain" description="MobA/VirD2-like nuclease" evidence="1">
    <location>
        <begin position="17"/>
        <end position="151"/>
    </location>
</feature>
<dbReference type="AlphaFoldDB" id="A0A1J7CE45"/>
<reference evidence="2 3" key="1">
    <citation type="submission" date="2016-10" db="EMBL/GenBank/DDBJ databases">
        <title>Draft Genome Sequence of Rhizobacteria Flavobacterium johnsoniae CI04.</title>
        <authorList>
            <person name="Bravo J.I."/>
            <person name="Lozano G.L."/>
            <person name="Handelsman J."/>
        </authorList>
    </citation>
    <scope>NUCLEOTIDE SEQUENCE [LARGE SCALE GENOMIC DNA]</scope>
    <source>
        <strain evidence="2 3">CI04</strain>
    </source>
</reference>
<evidence type="ECO:0000259" key="1">
    <source>
        <dbReference type="Pfam" id="PF03432"/>
    </source>
</evidence>
<evidence type="ECO:0000313" key="2">
    <source>
        <dbReference type="EMBL" id="OIV39840.1"/>
    </source>
</evidence>
<organism evidence="2 3">
    <name type="scientific">Flavobacterium johnsoniae</name>
    <name type="common">Cytophaga johnsonae</name>
    <dbReference type="NCBI Taxonomy" id="986"/>
    <lineage>
        <taxon>Bacteria</taxon>
        <taxon>Pseudomonadati</taxon>
        <taxon>Bacteroidota</taxon>
        <taxon>Flavobacteriia</taxon>
        <taxon>Flavobacteriales</taxon>
        <taxon>Flavobacteriaceae</taxon>
        <taxon>Flavobacterium</taxon>
    </lineage>
</organism>
<gene>
    <name evidence="2" type="ORF">BKM63_20750</name>
</gene>
<protein>
    <recommendedName>
        <fullName evidence="1">MobA/VirD2-like nuclease domain-containing protein</fullName>
    </recommendedName>
</protein>
<name>A0A1J7CE45_FLAJO</name>
<proteinExistence type="predicted"/>
<comment type="caution">
    <text evidence="2">The sequence shown here is derived from an EMBL/GenBank/DDBJ whole genome shotgun (WGS) entry which is preliminary data.</text>
</comment>